<keyword evidence="2" id="KW-0808">Transferase</keyword>
<evidence type="ECO:0000259" key="1">
    <source>
        <dbReference type="PROSITE" id="PS51186"/>
    </source>
</evidence>
<name>A0A6P2IVD1_BURL3</name>
<dbReference type="EMBL" id="CABVPY010000007">
    <property type="protein sequence ID" value="VWB35216.1"/>
    <property type="molecule type" value="Genomic_DNA"/>
</dbReference>
<dbReference type="GO" id="GO:0016747">
    <property type="term" value="F:acyltransferase activity, transferring groups other than amino-acyl groups"/>
    <property type="evidence" value="ECO:0007669"/>
    <property type="project" value="InterPro"/>
</dbReference>
<dbReference type="Gene3D" id="3.40.630.30">
    <property type="match status" value="1"/>
</dbReference>
<dbReference type="InterPro" id="IPR000182">
    <property type="entry name" value="GNAT_dom"/>
</dbReference>
<dbReference type="InterPro" id="IPR016181">
    <property type="entry name" value="Acyl_CoA_acyltransferase"/>
</dbReference>
<feature type="domain" description="N-acetyltransferase" evidence="1">
    <location>
        <begin position="15"/>
        <end position="156"/>
    </location>
</feature>
<dbReference type="PROSITE" id="PS51186">
    <property type="entry name" value="GNAT"/>
    <property type="match status" value="1"/>
</dbReference>
<proteinExistence type="predicted"/>
<gene>
    <name evidence="2" type="ORF">BLA6863_01537</name>
</gene>
<organism evidence="2 3">
    <name type="scientific">Burkholderia lata (strain ATCC 17760 / DSM 23089 / LMG 22485 / NCIMB 9086 / R18194 / 383)</name>
    <dbReference type="NCBI Taxonomy" id="482957"/>
    <lineage>
        <taxon>Bacteria</taxon>
        <taxon>Pseudomonadati</taxon>
        <taxon>Pseudomonadota</taxon>
        <taxon>Betaproteobacteria</taxon>
        <taxon>Burkholderiales</taxon>
        <taxon>Burkholderiaceae</taxon>
        <taxon>Burkholderia</taxon>
        <taxon>Burkholderia cepacia complex</taxon>
    </lineage>
</organism>
<accession>A0A6P2IVD1</accession>
<dbReference type="CDD" id="cd04301">
    <property type="entry name" value="NAT_SF"/>
    <property type="match status" value="1"/>
</dbReference>
<dbReference type="AlphaFoldDB" id="A0A6P2IVD1"/>
<evidence type="ECO:0000313" key="2">
    <source>
        <dbReference type="EMBL" id="VWB35216.1"/>
    </source>
</evidence>
<reference evidence="2 3" key="1">
    <citation type="submission" date="2019-09" db="EMBL/GenBank/DDBJ databases">
        <authorList>
            <person name="Depoorter E."/>
        </authorList>
    </citation>
    <scope>NUCLEOTIDE SEQUENCE [LARGE SCALE GENOMIC DNA]</scope>
    <source>
        <strain evidence="2">LMG 6863</strain>
    </source>
</reference>
<dbReference type="Pfam" id="PF13508">
    <property type="entry name" value="Acetyltransf_7"/>
    <property type="match status" value="1"/>
</dbReference>
<dbReference type="Proteomes" id="UP000494170">
    <property type="component" value="Unassembled WGS sequence"/>
</dbReference>
<protein>
    <submittedName>
        <fullName evidence="2">GNAT family acetyltransferase</fullName>
    </submittedName>
</protein>
<sequence>MPGVYPQARNLPMNLTFPLATRSDADTLVAIRIAAMRDSLERIGRFDPQRARDRFLASFDPALCRLIEVDGVNAGFFVVRPQEDHWLLDHLYIVPEHQGKGIGAVVLHRIFADADAQRMPVRVGALRGSDSNRFYARHGFVQADEAEWDIYYVRAPGSATV</sequence>
<dbReference type="SUPFAM" id="SSF55729">
    <property type="entry name" value="Acyl-CoA N-acyltransferases (Nat)"/>
    <property type="match status" value="1"/>
</dbReference>
<evidence type="ECO:0000313" key="3">
    <source>
        <dbReference type="Proteomes" id="UP000494170"/>
    </source>
</evidence>